<organism evidence="2 3">
    <name type="scientific">Marchantia polymorpha subsp. ruderalis</name>
    <dbReference type="NCBI Taxonomy" id="1480154"/>
    <lineage>
        <taxon>Eukaryota</taxon>
        <taxon>Viridiplantae</taxon>
        <taxon>Streptophyta</taxon>
        <taxon>Embryophyta</taxon>
        <taxon>Marchantiophyta</taxon>
        <taxon>Marchantiopsida</taxon>
        <taxon>Marchantiidae</taxon>
        <taxon>Marchantiales</taxon>
        <taxon>Marchantiaceae</taxon>
        <taxon>Marchantia</taxon>
    </lineage>
</organism>
<accession>A0A176WIV6</accession>
<protein>
    <submittedName>
        <fullName evidence="2">Uncharacterized protein</fullName>
    </submittedName>
</protein>
<sequence length="115" mass="11778">MMREEGEAAPEAVWSGGWTAGASDVESCSLSSPSSCSRLRTVSTRGVEKGGFSRSFHVRLLGWCNRSEAPTGGGRPGGNIGGRGSLRTGSVDEANGKGRKRVKPSCSAGGTTDAC</sequence>
<dbReference type="EMBL" id="LVLJ01000698">
    <property type="protein sequence ID" value="OAE32959.1"/>
    <property type="molecule type" value="Genomic_DNA"/>
</dbReference>
<gene>
    <name evidence="2" type="ORF">AXG93_673s1360</name>
</gene>
<feature type="compositionally biased region" description="Gly residues" evidence="1">
    <location>
        <begin position="71"/>
        <end position="84"/>
    </location>
</feature>
<keyword evidence="3" id="KW-1185">Reference proteome</keyword>
<dbReference type="Proteomes" id="UP000077202">
    <property type="component" value="Unassembled WGS sequence"/>
</dbReference>
<dbReference type="AlphaFoldDB" id="A0A176WIV6"/>
<feature type="region of interest" description="Disordered" evidence="1">
    <location>
        <begin position="67"/>
        <end position="115"/>
    </location>
</feature>
<evidence type="ECO:0000256" key="1">
    <source>
        <dbReference type="SAM" id="MobiDB-lite"/>
    </source>
</evidence>
<proteinExistence type="predicted"/>
<reference evidence="2" key="1">
    <citation type="submission" date="2016-03" db="EMBL/GenBank/DDBJ databases">
        <title>Mechanisms controlling the formation of the plant cell surface in tip-growing cells are functionally conserved among land plants.</title>
        <authorList>
            <person name="Honkanen S."/>
            <person name="Jones V.A."/>
            <person name="Morieri G."/>
            <person name="Champion C."/>
            <person name="Hetherington A.J."/>
            <person name="Kelly S."/>
            <person name="Saint-Marcoux D."/>
            <person name="Proust H."/>
            <person name="Prescott H."/>
            <person name="Dolan L."/>
        </authorList>
    </citation>
    <scope>NUCLEOTIDE SEQUENCE [LARGE SCALE GENOMIC DNA]</scope>
    <source>
        <tissue evidence="2">Whole gametophyte</tissue>
    </source>
</reference>
<comment type="caution">
    <text evidence="2">The sequence shown here is derived from an EMBL/GenBank/DDBJ whole genome shotgun (WGS) entry which is preliminary data.</text>
</comment>
<evidence type="ECO:0000313" key="3">
    <source>
        <dbReference type="Proteomes" id="UP000077202"/>
    </source>
</evidence>
<evidence type="ECO:0000313" key="2">
    <source>
        <dbReference type="EMBL" id="OAE32959.1"/>
    </source>
</evidence>
<name>A0A176WIV6_MARPO</name>